<feature type="non-terminal residue" evidence="2">
    <location>
        <position position="1"/>
    </location>
</feature>
<dbReference type="OrthoDB" id="2657661at2759"/>
<keyword evidence="1" id="KW-0812">Transmembrane</keyword>
<gene>
    <name evidence="2" type="ORF">H1R20_g10501</name>
</gene>
<protein>
    <submittedName>
        <fullName evidence="2">Uncharacterized protein</fullName>
    </submittedName>
</protein>
<keyword evidence="3" id="KW-1185">Reference proteome</keyword>
<dbReference type="Proteomes" id="UP001140091">
    <property type="component" value="Unassembled WGS sequence"/>
</dbReference>
<keyword evidence="1" id="KW-0472">Membrane</keyword>
<organism evidence="2 3">
    <name type="scientific">Candolleomyces eurysporus</name>
    <dbReference type="NCBI Taxonomy" id="2828524"/>
    <lineage>
        <taxon>Eukaryota</taxon>
        <taxon>Fungi</taxon>
        <taxon>Dikarya</taxon>
        <taxon>Basidiomycota</taxon>
        <taxon>Agaricomycotina</taxon>
        <taxon>Agaricomycetes</taxon>
        <taxon>Agaricomycetidae</taxon>
        <taxon>Agaricales</taxon>
        <taxon>Agaricineae</taxon>
        <taxon>Psathyrellaceae</taxon>
        <taxon>Candolleomyces</taxon>
    </lineage>
</organism>
<name>A0A9W8J1K8_9AGAR</name>
<evidence type="ECO:0000256" key="1">
    <source>
        <dbReference type="SAM" id="Phobius"/>
    </source>
</evidence>
<comment type="caution">
    <text evidence="2">The sequence shown here is derived from an EMBL/GenBank/DDBJ whole genome shotgun (WGS) entry which is preliminary data.</text>
</comment>
<feature type="transmembrane region" description="Helical" evidence="1">
    <location>
        <begin position="319"/>
        <end position="343"/>
    </location>
</feature>
<reference evidence="2" key="1">
    <citation type="submission" date="2022-06" db="EMBL/GenBank/DDBJ databases">
        <title>Genome Sequence of Candolleomyces eurysporus.</title>
        <authorList>
            <person name="Buettner E."/>
        </authorList>
    </citation>
    <scope>NUCLEOTIDE SEQUENCE</scope>
    <source>
        <strain evidence="2">VTCC 930004</strain>
    </source>
</reference>
<evidence type="ECO:0000313" key="3">
    <source>
        <dbReference type="Proteomes" id="UP001140091"/>
    </source>
</evidence>
<sequence length="388" mass="44946">MPEFFQRYDRKAFSKKEETNITIESFTLDFRPYPDPPGWKPIVHPEGILYFYNEEKKAVTEANLYDQIFYKQITDDITTLENFIRVNNLRMPESYTLAMDLNNQPHGVIYTDYYYADHDRKIVFFLDDVEAQTNLPVWSQLKGVTSMAHLKHEIEAQYWHHGVLYPTTIELKAEFVVELRDVILHYLGENVGHSSPGAVNLLSRMMHIFARQKFLNWHGVPEARIYRDQSVHEGQERNHKTLLIKILSPLLFSAPDVHLRSLVKMWVDGLMHGPVWREAIGKLNEEWQEFTLYATVLLNANVAYLAIQSVDTDQPGYRSPVQLGCYLSIVASIGSIILGLLLLRQNRTRIHGTMDEVNAFLQARSHPRLGLESLAILYSLPYALLLWG</sequence>
<accession>A0A9W8J1K8</accession>
<proteinExistence type="predicted"/>
<keyword evidence="1" id="KW-1133">Transmembrane helix</keyword>
<dbReference type="AlphaFoldDB" id="A0A9W8J1K8"/>
<evidence type="ECO:0000313" key="2">
    <source>
        <dbReference type="EMBL" id="KAJ2926597.1"/>
    </source>
</evidence>
<dbReference type="EMBL" id="JANBPK010001053">
    <property type="protein sequence ID" value="KAJ2926597.1"/>
    <property type="molecule type" value="Genomic_DNA"/>
</dbReference>